<feature type="region of interest" description="Disordered" evidence="1">
    <location>
        <begin position="263"/>
        <end position="299"/>
    </location>
</feature>
<dbReference type="AlphaFoldDB" id="M1V9U3"/>
<gene>
    <name evidence="2" type="ORF">CYME_CMP094C</name>
</gene>
<protein>
    <submittedName>
        <fullName evidence="2">Uncharacterized protein</fullName>
    </submittedName>
</protein>
<dbReference type="Gramene" id="CMP094CT">
    <property type="protein sequence ID" value="CMP094CT"/>
    <property type="gene ID" value="CMP094C"/>
</dbReference>
<feature type="region of interest" description="Disordered" evidence="1">
    <location>
        <begin position="322"/>
        <end position="343"/>
    </location>
</feature>
<dbReference type="RefSeq" id="XP_005537780.1">
    <property type="nucleotide sequence ID" value="XM_005537723.1"/>
</dbReference>
<evidence type="ECO:0000313" key="3">
    <source>
        <dbReference type="Proteomes" id="UP000007014"/>
    </source>
</evidence>
<dbReference type="EMBL" id="AP006498">
    <property type="protein sequence ID" value="BAM81744.1"/>
    <property type="molecule type" value="Genomic_DNA"/>
</dbReference>
<reference evidence="2 3" key="2">
    <citation type="journal article" date="2007" name="BMC Biol.">
        <title>A 100%-complete sequence reveals unusually simple genomic features in the hot-spring red alga Cyanidioschyzon merolae.</title>
        <authorList>
            <person name="Nozaki H."/>
            <person name="Takano H."/>
            <person name="Misumi O."/>
            <person name="Terasawa K."/>
            <person name="Matsuzaki M."/>
            <person name="Maruyama S."/>
            <person name="Nishida K."/>
            <person name="Yagisawa F."/>
            <person name="Yoshida Y."/>
            <person name="Fujiwara T."/>
            <person name="Takio S."/>
            <person name="Tamura K."/>
            <person name="Chung S.J."/>
            <person name="Nakamura S."/>
            <person name="Kuroiwa H."/>
            <person name="Tanaka K."/>
            <person name="Sato N."/>
            <person name="Kuroiwa T."/>
        </authorList>
    </citation>
    <scope>NUCLEOTIDE SEQUENCE [LARGE SCALE GENOMIC DNA]</scope>
    <source>
        <strain evidence="2 3">10D</strain>
    </source>
</reference>
<reference evidence="2 3" key="1">
    <citation type="journal article" date="2004" name="Nature">
        <title>Genome sequence of the ultrasmall unicellular red alga Cyanidioschyzon merolae 10D.</title>
        <authorList>
            <person name="Matsuzaki M."/>
            <person name="Misumi O."/>
            <person name="Shin-i T."/>
            <person name="Maruyama S."/>
            <person name="Takahara M."/>
            <person name="Miyagishima S."/>
            <person name="Mori T."/>
            <person name="Nishida K."/>
            <person name="Yagisawa F."/>
            <person name="Nishida K."/>
            <person name="Yoshida Y."/>
            <person name="Nishimura Y."/>
            <person name="Nakao S."/>
            <person name="Kobayashi T."/>
            <person name="Momoyama Y."/>
            <person name="Higashiyama T."/>
            <person name="Minoda A."/>
            <person name="Sano M."/>
            <person name="Nomoto H."/>
            <person name="Oishi K."/>
            <person name="Hayashi H."/>
            <person name="Ohta F."/>
            <person name="Nishizaka S."/>
            <person name="Haga S."/>
            <person name="Miura S."/>
            <person name="Morishita T."/>
            <person name="Kabeya Y."/>
            <person name="Terasawa K."/>
            <person name="Suzuki Y."/>
            <person name="Ishii Y."/>
            <person name="Asakawa S."/>
            <person name="Takano H."/>
            <person name="Ohta N."/>
            <person name="Kuroiwa H."/>
            <person name="Tanaka K."/>
            <person name="Shimizu N."/>
            <person name="Sugano S."/>
            <person name="Sato N."/>
            <person name="Nozaki H."/>
            <person name="Ogasawara N."/>
            <person name="Kohara Y."/>
            <person name="Kuroiwa T."/>
        </authorList>
    </citation>
    <scope>NUCLEOTIDE SEQUENCE [LARGE SCALE GENOMIC DNA]</scope>
    <source>
        <strain evidence="2 3">10D</strain>
    </source>
</reference>
<dbReference type="OrthoDB" id="10684529at2759"/>
<keyword evidence="3" id="KW-1185">Reference proteome</keyword>
<dbReference type="Proteomes" id="UP000007014">
    <property type="component" value="Chromosome 16"/>
</dbReference>
<feature type="region of interest" description="Disordered" evidence="1">
    <location>
        <begin position="513"/>
        <end position="537"/>
    </location>
</feature>
<evidence type="ECO:0000256" key="1">
    <source>
        <dbReference type="SAM" id="MobiDB-lite"/>
    </source>
</evidence>
<accession>M1V9U3</accession>
<evidence type="ECO:0000313" key="2">
    <source>
        <dbReference type="EMBL" id="BAM81744.1"/>
    </source>
</evidence>
<sequence>MEKLVFADEDGRCRCCRSDACYSQGDRMHTSVHACERCMTRIDRCTHIRVLFMAGIRSVNSRSYSSFVLCTCVARVPTAIRTMSDREARAQQNVDETPTPAVLQSTAQLALQTPCPSSRTACAQVLDSPSKSAGWTSRMQKRMRRLIQSVAAGRKRLFAFDTDAGVDGDSASHQVRERVSLSLNVVESSANRSDLLDTTAVSTIRTNTDVSPVGDRSAGLDIPDQNRDQSLMCVSPWCSIEDARQNASLRQCQFQARGALVQTSMQPGSRGTETTRVSCSPARVPRSMPVADNDPNAPAMERALTSSPVGQCQVSTPVTIPRIPRDSEETDAAPGSAHPLRPRNASIADIHSSPEPLQHSVTIRARSPAIFGDIGIRDPRTGHDGGIIQYGDEHVERVPAAAASPAQDLVRLTPASGALGAVESVPYAFHENSLQPARKPSPDQHCRDVATAADRFPLGIANETPETEQTLSLPKPGALSGPSGEIPLNPAPVPTPLLLGAFMRAQVRNDPFAKDATQQGGPSQAPKDVQRSVHSTSFRQRSISPEMQYGAASTLRSKVAGALAQSLWQATLRKPSLVAVFLHPNVTPHALIAHLCFRHVAEHRSRVLILLDDNPATNLNISFVTRYAVELLAYLRAALGDRMAAASALGFSPNAIVNVALVTSQPMLSPSYRRVHFGLIIVLVGGSVEQPYAGNPMDDRIEPALQATWLKQWLAPVPLTSTVLLLPLLPDSGQAIQIPETSSGHPRRQRSAYRQLLSVVDAPSIGQSVNGADVAVTSTSNPNAGVARVEAQLLVTNPENALVQEESLRQRQCALAAAYRITPADAIFTLVCCGERLLRLLLNETAVEVQRDVPATDAVTALPCGCQFLQHTAADYSHMIREVEDIIRRSLRHQTSSRRARKRSGRALRSEAHRLIALHTLRQAVSMACFEGADVALAFLNQAHREYSRFYGDSAASVQIIENATLQFFDRVRDTPAPQPHPLVTIIRTALSDIVRSDTGTESAAKRKILIVTETKASAALLKAWIASSARPVTGQERDTCHRLDARLAGDRQLVIRHVEEFQQNDQLPSETVGSLCTFEPFDKILLIAPSVRMADLCGRARLWSDLGCGSCFQVTLYTVLQEELTPLSRCSLTVDYDSEYAEIWSMMKQRQLHAYHDEQQQPDFEASVSTWIAPLSCIERSKVRPSEETR</sequence>
<proteinExistence type="predicted"/>
<dbReference type="HOGENOM" id="CLU_271856_0_0_1"/>
<feature type="compositionally biased region" description="Polar residues" evidence="1">
    <location>
        <begin position="263"/>
        <end position="278"/>
    </location>
</feature>
<dbReference type="KEGG" id="cme:CYME_CMP094C"/>
<dbReference type="GeneID" id="16996033"/>
<organism evidence="2 3">
    <name type="scientific">Cyanidioschyzon merolae (strain NIES-3377 / 10D)</name>
    <name type="common">Unicellular red alga</name>
    <dbReference type="NCBI Taxonomy" id="280699"/>
    <lineage>
        <taxon>Eukaryota</taxon>
        <taxon>Rhodophyta</taxon>
        <taxon>Bangiophyceae</taxon>
        <taxon>Cyanidiales</taxon>
        <taxon>Cyanidiaceae</taxon>
        <taxon>Cyanidioschyzon</taxon>
    </lineage>
</organism>
<name>M1V9U3_CYAM1</name>